<reference evidence="10 11" key="1">
    <citation type="journal article" date="2017" name="ISME J.">
        <title>Energy and carbon metabolisms in a deep terrestrial subsurface fluid microbial community.</title>
        <authorList>
            <person name="Momper L."/>
            <person name="Jungbluth S.P."/>
            <person name="Lee M.D."/>
            <person name="Amend J.P."/>
        </authorList>
    </citation>
    <scope>NUCLEOTIDE SEQUENCE [LARGE SCALE GENOMIC DNA]</scope>
    <source>
        <strain evidence="10">SURF_5</strain>
    </source>
</reference>
<dbReference type="InterPro" id="IPR047817">
    <property type="entry name" value="ABC2_TM_bact-type"/>
</dbReference>
<dbReference type="PANTHER" id="PTHR30294:SF29">
    <property type="entry name" value="MULTIDRUG ABC TRANSPORTER PERMEASE YBHS-RELATED"/>
    <property type="match status" value="1"/>
</dbReference>
<comment type="caution">
    <text evidence="10">The sequence shown here is derived from an EMBL/GenBank/DDBJ whole genome shotgun (WGS) entry which is preliminary data.</text>
</comment>
<accession>A0A3A4NX45</accession>
<dbReference type="InterPro" id="IPR013525">
    <property type="entry name" value="ABC2_TM"/>
</dbReference>
<feature type="transmembrane region" description="Helical" evidence="8">
    <location>
        <begin position="323"/>
        <end position="344"/>
    </location>
</feature>
<dbReference type="AlphaFoldDB" id="A0A3A4NX45"/>
<sequence length="377" mass="42244">MLRLFALIEKEVIQVLRDPVSLMIMFIMPGVMLILFGIAISLDLNNINLVVWDLDRTPVSRELIRNFTESGYFTITEYSENDRRIAHLLDSGKIRVTLKIPPGFEENIKKAQPAPIGILIDGSDNNTTAIALSYINLIIQQFSTRVFLETFQRSGALAQDPALPVDLETRIWYNPELISENFFVPGLVAMVMMVTTTVLTAMSIVREKERGTIEMLMVAPLPRVALVLGKIAPYFVVAMANMFVLLFVSWEFFHVPFRGSITLLFWLSALFLLSALGLGILISTIASSQQVAWTICMLTTALPSFLLSGFIFPIESMPWGIRLVTYIVPVRYFIVILRGIIMKGVGAESLLPHILSLAAFSAAMLVLSSRRVSRRRL</sequence>
<keyword evidence="7 8" id="KW-0472">Membrane</keyword>
<evidence type="ECO:0000256" key="3">
    <source>
        <dbReference type="ARBA" id="ARBA00022448"/>
    </source>
</evidence>
<keyword evidence="6 8" id="KW-1133">Transmembrane helix</keyword>
<evidence type="ECO:0000256" key="4">
    <source>
        <dbReference type="ARBA" id="ARBA00022475"/>
    </source>
</evidence>
<protein>
    <recommendedName>
        <fullName evidence="8">Transport permease protein</fullName>
    </recommendedName>
</protein>
<gene>
    <name evidence="10" type="ORF">C4520_09250</name>
</gene>
<keyword evidence="4 8" id="KW-1003">Cell membrane</keyword>
<dbReference type="InterPro" id="IPR051449">
    <property type="entry name" value="ABC-2_transporter_component"/>
</dbReference>
<dbReference type="GO" id="GO:0140359">
    <property type="term" value="F:ABC-type transporter activity"/>
    <property type="evidence" value="ECO:0007669"/>
    <property type="project" value="InterPro"/>
</dbReference>
<comment type="subcellular location">
    <subcellularLocation>
        <location evidence="1 8">Cell membrane</location>
        <topology evidence="1 8">Multi-pass membrane protein</topology>
    </subcellularLocation>
</comment>
<comment type="similarity">
    <text evidence="2 8">Belongs to the ABC-2 integral membrane protein family.</text>
</comment>
<dbReference type="PANTHER" id="PTHR30294">
    <property type="entry name" value="MEMBRANE COMPONENT OF ABC TRANSPORTER YHHJ-RELATED"/>
    <property type="match status" value="1"/>
</dbReference>
<keyword evidence="5 8" id="KW-0812">Transmembrane</keyword>
<feature type="domain" description="ABC transmembrane type-2" evidence="9">
    <location>
        <begin position="128"/>
        <end position="375"/>
    </location>
</feature>
<dbReference type="PROSITE" id="PS51012">
    <property type="entry name" value="ABC_TM2"/>
    <property type="match status" value="1"/>
</dbReference>
<keyword evidence="3 8" id="KW-0813">Transport</keyword>
<feature type="transmembrane region" description="Helical" evidence="8">
    <location>
        <begin position="20"/>
        <end position="42"/>
    </location>
</feature>
<evidence type="ECO:0000313" key="10">
    <source>
        <dbReference type="EMBL" id="RJP21700.1"/>
    </source>
</evidence>
<dbReference type="InterPro" id="IPR000412">
    <property type="entry name" value="ABC_2_transport"/>
</dbReference>
<evidence type="ECO:0000256" key="1">
    <source>
        <dbReference type="ARBA" id="ARBA00004651"/>
    </source>
</evidence>
<dbReference type="Pfam" id="PF12698">
    <property type="entry name" value="ABC2_membrane_3"/>
    <property type="match status" value="1"/>
</dbReference>
<feature type="transmembrane region" description="Helical" evidence="8">
    <location>
        <begin position="261"/>
        <end position="285"/>
    </location>
</feature>
<dbReference type="PRINTS" id="PR00164">
    <property type="entry name" value="ABC2TRNSPORT"/>
</dbReference>
<organism evidence="10 11">
    <name type="scientific">Abyssobacteria bacterium (strain SURF_5)</name>
    <dbReference type="NCBI Taxonomy" id="2093360"/>
    <lineage>
        <taxon>Bacteria</taxon>
        <taxon>Pseudomonadati</taxon>
        <taxon>Candidatus Hydrogenedentota</taxon>
        <taxon>Candidatus Abyssobacteria</taxon>
    </lineage>
</organism>
<evidence type="ECO:0000313" key="11">
    <source>
        <dbReference type="Proteomes" id="UP000265882"/>
    </source>
</evidence>
<proteinExistence type="inferred from homology"/>
<feature type="transmembrane region" description="Helical" evidence="8">
    <location>
        <begin position="291"/>
        <end position="311"/>
    </location>
</feature>
<evidence type="ECO:0000256" key="7">
    <source>
        <dbReference type="ARBA" id="ARBA00023136"/>
    </source>
</evidence>
<evidence type="ECO:0000259" key="9">
    <source>
        <dbReference type="PROSITE" id="PS51012"/>
    </source>
</evidence>
<evidence type="ECO:0000256" key="2">
    <source>
        <dbReference type="ARBA" id="ARBA00007783"/>
    </source>
</evidence>
<dbReference type="Gene3D" id="3.40.1710.10">
    <property type="entry name" value="abc type-2 transporter like domain"/>
    <property type="match status" value="1"/>
</dbReference>
<dbReference type="GO" id="GO:0043190">
    <property type="term" value="C:ATP-binding cassette (ABC) transporter complex"/>
    <property type="evidence" value="ECO:0007669"/>
    <property type="project" value="InterPro"/>
</dbReference>
<dbReference type="Proteomes" id="UP000265882">
    <property type="component" value="Unassembled WGS sequence"/>
</dbReference>
<feature type="transmembrane region" description="Helical" evidence="8">
    <location>
        <begin position="182"/>
        <end position="205"/>
    </location>
</feature>
<feature type="transmembrane region" description="Helical" evidence="8">
    <location>
        <begin position="225"/>
        <end position="249"/>
    </location>
</feature>
<dbReference type="EMBL" id="QZKU01000065">
    <property type="protein sequence ID" value="RJP21700.1"/>
    <property type="molecule type" value="Genomic_DNA"/>
</dbReference>
<evidence type="ECO:0000256" key="5">
    <source>
        <dbReference type="ARBA" id="ARBA00022692"/>
    </source>
</evidence>
<name>A0A3A4NX45_ABYX5</name>
<evidence type="ECO:0000256" key="6">
    <source>
        <dbReference type="ARBA" id="ARBA00022989"/>
    </source>
</evidence>
<evidence type="ECO:0000256" key="8">
    <source>
        <dbReference type="RuleBase" id="RU361157"/>
    </source>
</evidence>